<evidence type="ECO:0000313" key="2">
    <source>
        <dbReference type="EMBL" id="EPQ67514.1"/>
    </source>
</evidence>
<dbReference type="AlphaFoldDB" id="A0A656KPM2"/>
<feature type="region of interest" description="Disordered" evidence="1">
    <location>
        <begin position="23"/>
        <end position="44"/>
    </location>
</feature>
<evidence type="ECO:0000313" key="3">
    <source>
        <dbReference type="Proteomes" id="UP000053110"/>
    </source>
</evidence>
<evidence type="ECO:0000256" key="1">
    <source>
        <dbReference type="SAM" id="MobiDB-lite"/>
    </source>
</evidence>
<reference evidence="3" key="1">
    <citation type="journal article" date="2013" name="Nat. Genet.">
        <title>The wheat powdery mildew genome shows the unique evolution of an obligate biotroph.</title>
        <authorList>
            <person name="Wicker T."/>
            <person name="Oberhaensli S."/>
            <person name="Parlange F."/>
            <person name="Buchmann J.P."/>
            <person name="Shatalina M."/>
            <person name="Roffler S."/>
            <person name="Ben-David R."/>
            <person name="Dolezel J."/>
            <person name="Simkova H."/>
            <person name="Schulze-Lefert P."/>
            <person name="Spanu P.D."/>
            <person name="Bruggmann R."/>
            <person name="Amselem J."/>
            <person name="Quesneville H."/>
            <person name="Ver Loren van Themaat E."/>
            <person name="Paape T."/>
            <person name="Shimizu K.K."/>
            <person name="Keller B."/>
        </authorList>
    </citation>
    <scope>NUCLEOTIDE SEQUENCE [LARGE SCALE GENOMIC DNA]</scope>
    <source>
        <strain evidence="3">96224</strain>
    </source>
</reference>
<organism evidence="2 3">
    <name type="scientific">Blumeria graminis f. sp. tritici 96224</name>
    <dbReference type="NCBI Taxonomy" id="1268274"/>
    <lineage>
        <taxon>Eukaryota</taxon>
        <taxon>Fungi</taxon>
        <taxon>Dikarya</taxon>
        <taxon>Ascomycota</taxon>
        <taxon>Pezizomycotina</taxon>
        <taxon>Leotiomycetes</taxon>
        <taxon>Erysiphales</taxon>
        <taxon>Erysiphaceae</taxon>
        <taxon>Blumeria</taxon>
    </lineage>
</organism>
<sequence length="110" mass="12999">MLRFCKFLFRHKNKILIIFSQKSRRNSQSDRQNSIPDEQNSFRAPIPRMHLWPTAMDDAENINDNNWESDMHETISSEEIPVSILAQECPENLDPQSVIFNIIMIVLLIW</sequence>
<protein>
    <submittedName>
        <fullName evidence="2">Uncharacterized protein</fullName>
    </submittedName>
</protein>
<dbReference type="EMBL" id="KE373487">
    <property type="protein sequence ID" value="EPQ67514.1"/>
    <property type="molecule type" value="Genomic_DNA"/>
</dbReference>
<gene>
    <name evidence="2" type="ORF">BGT96224_4593</name>
</gene>
<dbReference type="Proteomes" id="UP000053110">
    <property type="component" value="Unassembled WGS sequence"/>
</dbReference>
<name>A0A656KPM2_BLUGR</name>
<accession>A0A656KPM2</accession>
<proteinExistence type="predicted"/>